<gene>
    <name evidence="1" type="ORF">GAGA_4471</name>
</gene>
<organism evidence="1 2">
    <name type="scientific">Paraglaciecola agarilytica NO2</name>
    <dbReference type="NCBI Taxonomy" id="1125747"/>
    <lineage>
        <taxon>Bacteria</taxon>
        <taxon>Pseudomonadati</taxon>
        <taxon>Pseudomonadota</taxon>
        <taxon>Gammaproteobacteria</taxon>
        <taxon>Alteromonadales</taxon>
        <taxon>Alteromonadaceae</taxon>
        <taxon>Paraglaciecola</taxon>
    </lineage>
</organism>
<accession>A0ABQ0ID28</accession>
<comment type="caution">
    <text evidence="1">The sequence shown here is derived from an EMBL/GenBank/DDBJ whole genome shotgun (WGS) entry which is preliminary data.</text>
</comment>
<evidence type="ECO:0000313" key="2">
    <source>
        <dbReference type="Proteomes" id="UP000008372"/>
    </source>
</evidence>
<name>A0ABQ0ID28_9ALTE</name>
<reference evidence="1 2" key="1">
    <citation type="journal article" date="2014" name="Environ. Microbiol.">
        <title>Comparative genomics of the marine bacterial genus Glaciecola reveals the high degree of genomic diversity and genomic characteristic for cold adaptation.</title>
        <authorList>
            <person name="Qin Q.L."/>
            <person name="Xie B.B."/>
            <person name="Yu Y."/>
            <person name="Shu Y.L."/>
            <person name="Rong J.C."/>
            <person name="Zhang Y.J."/>
            <person name="Zhao D.L."/>
            <person name="Chen X.L."/>
            <person name="Zhang X.Y."/>
            <person name="Chen B."/>
            <person name="Zhou B.C."/>
            <person name="Zhang Y.Z."/>
        </authorList>
    </citation>
    <scope>NUCLEOTIDE SEQUENCE [LARGE SCALE GENOMIC DNA]</scope>
    <source>
        <strain evidence="1 2">NO2</strain>
    </source>
</reference>
<sequence length="41" mass="4722">MNVRNYLVLGSLALIGCQSPVDDMLNNNFVMEERYQSISMR</sequence>
<dbReference type="Proteomes" id="UP000008372">
    <property type="component" value="Unassembled WGS sequence"/>
</dbReference>
<evidence type="ECO:0000313" key="1">
    <source>
        <dbReference type="EMBL" id="GAC07296.1"/>
    </source>
</evidence>
<protein>
    <recommendedName>
        <fullName evidence="3">Lipoprotein</fullName>
    </recommendedName>
</protein>
<evidence type="ECO:0008006" key="3">
    <source>
        <dbReference type="Google" id="ProtNLM"/>
    </source>
</evidence>
<dbReference type="EMBL" id="BAEK01000080">
    <property type="protein sequence ID" value="GAC07296.1"/>
    <property type="molecule type" value="Genomic_DNA"/>
</dbReference>
<keyword evidence="2" id="KW-1185">Reference proteome</keyword>
<dbReference type="PROSITE" id="PS51257">
    <property type="entry name" value="PROKAR_LIPOPROTEIN"/>
    <property type="match status" value="1"/>
</dbReference>
<proteinExistence type="predicted"/>